<accession>A0A0B5DXP7</accession>
<keyword evidence="5 6" id="KW-0472">Membrane</keyword>
<evidence type="ECO:0000256" key="6">
    <source>
        <dbReference type="SAM" id="Phobius"/>
    </source>
</evidence>
<feature type="transmembrane region" description="Helical" evidence="6">
    <location>
        <begin position="156"/>
        <end position="173"/>
    </location>
</feature>
<keyword evidence="8" id="KW-1185">Reference proteome</keyword>
<name>A0A0B5DXP7_9RHOB</name>
<evidence type="ECO:0000256" key="3">
    <source>
        <dbReference type="ARBA" id="ARBA00022692"/>
    </source>
</evidence>
<keyword evidence="3 6" id="KW-0812">Transmembrane</keyword>
<feature type="transmembrane region" description="Helical" evidence="6">
    <location>
        <begin position="39"/>
        <end position="63"/>
    </location>
</feature>
<dbReference type="PANTHER" id="PTHR31885:SF6">
    <property type="entry name" value="GH04784P"/>
    <property type="match status" value="1"/>
</dbReference>
<evidence type="ECO:0000256" key="4">
    <source>
        <dbReference type="ARBA" id="ARBA00022989"/>
    </source>
</evidence>
<evidence type="ECO:0000256" key="5">
    <source>
        <dbReference type="ARBA" id="ARBA00023136"/>
    </source>
</evidence>
<protein>
    <recommendedName>
        <fullName evidence="9">YhhN-like protein</fullName>
    </recommendedName>
</protein>
<dbReference type="Proteomes" id="UP000031521">
    <property type="component" value="Chromosome"/>
</dbReference>
<dbReference type="Pfam" id="PF07947">
    <property type="entry name" value="YhhN"/>
    <property type="match status" value="1"/>
</dbReference>
<evidence type="ECO:0000256" key="1">
    <source>
        <dbReference type="ARBA" id="ARBA00004141"/>
    </source>
</evidence>
<gene>
    <name evidence="7" type="ORF">P73_3493</name>
</gene>
<comment type="subcellular location">
    <subcellularLocation>
        <location evidence="1">Membrane</location>
        <topology evidence="1">Multi-pass membrane protein</topology>
    </subcellularLocation>
</comment>
<dbReference type="GO" id="GO:0016020">
    <property type="term" value="C:membrane"/>
    <property type="evidence" value="ECO:0007669"/>
    <property type="project" value="UniProtKB-SubCell"/>
</dbReference>
<keyword evidence="4 6" id="KW-1133">Transmembrane helix</keyword>
<evidence type="ECO:0000313" key="7">
    <source>
        <dbReference type="EMBL" id="AJE48208.1"/>
    </source>
</evidence>
<comment type="similarity">
    <text evidence="2">Belongs to the TMEM86 family.</text>
</comment>
<feature type="transmembrane region" description="Helical" evidence="6">
    <location>
        <begin position="75"/>
        <end position="94"/>
    </location>
</feature>
<dbReference type="OrthoDB" id="345840at2"/>
<feature type="transmembrane region" description="Helical" evidence="6">
    <location>
        <begin position="132"/>
        <end position="150"/>
    </location>
</feature>
<sequence>MGITFALVAALLSALAYLPLTERAPTPLRSLVKALPLTFFTLMAWIWQTPLLLVLALALSALGDVLLSYPGDRPLVRGMIAFGLGHLCYIGLFAPEFQAAALLPVAVLVALAVSTEAWLAPHAGRLRWPVRIYVLIITVMCIMALGLWPVRPLVTAGVALFLLSDLLIGIKLFRTPPRPERLRALSWALWVFYVAGQLLILFAYQPHAGLVLQG</sequence>
<organism evidence="7 8">
    <name type="scientific">Celeribacter indicus</name>
    <dbReference type="NCBI Taxonomy" id="1208324"/>
    <lineage>
        <taxon>Bacteria</taxon>
        <taxon>Pseudomonadati</taxon>
        <taxon>Pseudomonadota</taxon>
        <taxon>Alphaproteobacteria</taxon>
        <taxon>Rhodobacterales</taxon>
        <taxon>Roseobacteraceae</taxon>
        <taxon>Celeribacter</taxon>
    </lineage>
</organism>
<reference evidence="7 8" key="1">
    <citation type="journal article" date="2014" name="Int. J. Syst. Evol. Microbiol.">
        <title>Celeribacter indicus sp. nov., a polycyclic aromatic hydrocarbon-degrading bacterium from deep-sea sediment and reclassification of Huaishuia halophila as Celeribacter halophilus comb. nov.</title>
        <authorList>
            <person name="Lai Q."/>
            <person name="Cao J."/>
            <person name="Yuan J."/>
            <person name="Li F."/>
            <person name="Shao Z."/>
        </authorList>
    </citation>
    <scope>NUCLEOTIDE SEQUENCE [LARGE SCALE GENOMIC DNA]</scope>
    <source>
        <strain evidence="7">P73</strain>
    </source>
</reference>
<feature type="transmembrane region" description="Helical" evidence="6">
    <location>
        <begin position="185"/>
        <end position="204"/>
    </location>
</feature>
<proteinExistence type="inferred from homology"/>
<dbReference type="GO" id="GO:0016787">
    <property type="term" value="F:hydrolase activity"/>
    <property type="evidence" value="ECO:0007669"/>
    <property type="project" value="TreeGrafter"/>
</dbReference>
<evidence type="ECO:0000256" key="2">
    <source>
        <dbReference type="ARBA" id="ARBA00007375"/>
    </source>
</evidence>
<evidence type="ECO:0008006" key="9">
    <source>
        <dbReference type="Google" id="ProtNLM"/>
    </source>
</evidence>
<feature type="transmembrane region" description="Helical" evidence="6">
    <location>
        <begin position="100"/>
        <end position="120"/>
    </location>
</feature>
<dbReference type="KEGG" id="cid:P73_3493"/>
<dbReference type="InterPro" id="IPR012506">
    <property type="entry name" value="TMEM86B-like"/>
</dbReference>
<dbReference type="STRING" id="1208324.P73_3493"/>
<dbReference type="PANTHER" id="PTHR31885">
    <property type="entry name" value="GH04784P"/>
    <property type="match status" value="1"/>
</dbReference>
<dbReference type="HOGENOM" id="CLU_079086_2_1_5"/>
<dbReference type="EMBL" id="CP004393">
    <property type="protein sequence ID" value="AJE48208.1"/>
    <property type="molecule type" value="Genomic_DNA"/>
</dbReference>
<dbReference type="RefSeq" id="WP_074743183.1">
    <property type="nucleotide sequence ID" value="NZ_CP004393.1"/>
</dbReference>
<dbReference type="AlphaFoldDB" id="A0A0B5DXP7"/>
<evidence type="ECO:0000313" key="8">
    <source>
        <dbReference type="Proteomes" id="UP000031521"/>
    </source>
</evidence>